<protein>
    <submittedName>
        <fullName evidence="1">Uncharacterized protein</fullName>
    </submittedName>
</protein>
<dbReference type="EMBL" id="LR798365">
    <property type="protein sequence ID" value="CAB5226795.1"/>
    <property type="molecule type" value="Genomic_DNA"/>
</dbReference>
<evidence type="ECO:0000313" key="5">
    <source>
        <dbReference type="EMBL" id="CAB4195615.1"/>
    </source>
</evidence>
<reference evidence="1" key="1">
    <citation type="submission" date="2020-04" db="EMBL/GenBank/DDBJ databases">
        <authorList>
            <person name="Chiriac C."/>
            <person name="Salcher M."/>
            <person name="Ghai R."/>
            <person name="Kavagutti S V."/>
        </authorList>
    </citation>
    <scope>NUCLEOTIDE SEQUENCE</scope>
</reference>
<dbReference type="EMBL" id="LR796628">
    <property type="protein sequence ID" value="CAB4155361.1"/>
    <property type="molecule type" value="Genomic_DNA"/>
</dbReference>
<organism evidence="1">
    <name type="scientific">uncultured Caudovirales phage</name>
    <dbReference type="NCBI Taxonomy" id="2100421"/>
    <lineage>
        <taxon>Viruses</taxon>
        <taxon>Duplodnaviria</taxon>
        <taxon>Heunggongvirae</taxon>
        <taxon>Uroviricota</taxon>
        <taxon>Caudoviricetes</taxon>
        <taxon>Peduoviridae</taxon>
        <taxon>Maltschvirus</taxon>
        <taxon>Maltschvirus maltsch</taxon>
    </lineage>
</organism>
<gene>
    <name evidence="3" type="ORF">UFOVP1064_74</name>
    <name evidence="4" type="ORF">UFOVP1197_63</name>
    <name evidence="5" type="ORF">UFOVP1294_27</name>
    <name evidence="6" type="ORF">UFOVP1412_30</name>
    <name evidence="7" type="ORF">UFOVP1515_41</name>
    <name evidence="1" type="ORF">UFOVP659_1</name>
    <name evidence="2" type="ORF">UFOVP885_54</name>
</gene>
<evidence type="ECO:0000313" key="4">
    <source>
        <dbReference type="EMBL" id="CAB4190460.1"/>
    </source>
</evidence>
<evidence type="ECO:0000313" key="6">
    <source>
        <dbReference type="EMBL" id="CAB4210588.1"/>
    </source>
</evidence>
<evidence type="ECO:0000313" key="2">
    <source>
        <dbReference type="EMBL" id="CAB4169533.1"/>
    </source>
</evidence>
<evidence type="ECO:0000313" key="1">
    <source>
        <dbReference type="EMBL" id="CAB4155361.1"/>
    </source>
</evidence>
<dbReference type="EMBL" id="LR797365">
    <property type="protein sequence ID" value="CAB4210588.1"/>
    <property type="molecule type" value="Genomic_DNA"/>
</dbReference>
<name>A0A6J5NCU3_9CAUD</name>
<proteinExistence type="predicted"/>
<accession>A0A6J5NCU3</accession>
<dbReference type="EMBL" id="LR797241">
    <property type="protein sequence ID" value="CAB4195615.1"/>
    <property type="molecule type" value="Genomic_DNA"/>
</dbReference>
<evidence type="ECO:0000313" key="7">
    <source>
        <dbReference type="EMBL" id="CAB5226795.1"/>
    </source>
</evidence>
<dbReference type="EMBL" id="LR796846">
    <property type="protein sequence ID" value="CAB4169533.1"/>
    <property type="molecule type" value="Genomic_DNA"/>
</dbReference>
<evidence type="ECO:0000313" key="3">
    <source>
        <dbReference type="EMBL" id="CAB4181886.1"/>
    </source>
</evidence>
<dbReference type="EMBL" id="LR797154">
    <property type="protein sequence ID" value="CAB4190460.1"/>
    <property type="molecule type" value="Genomic_DNA"/>
</dbReference>
<dbReference type="EMBL" id="LR797015">
    <property type="protein sequence ID" value="CAB4181886.1"/>
    <property type="molecule type" value="Genomic_DNA"/>
</dbReference>
<sequence>MALNIEPDFDIPLPGMDTGEVSKKHIQTRLNAAAMTASMLAQHGLKIEEPTREDRNTAAGIAAAYAHNPMSTSKNTSTTRMTPAALILTQQILDDYAHQIVTSSVQIRHLVTNKLLQETENPDPKIRLRALELLGKQADVGLFNDKQEITVTHQTTDDLKIKLREKLLRLRDVTPGEEEPENKPLTLSGEIVDLDEALGIEGE</sequence>